<name>A0AAD8S2E7_LOLMU</name>
<feature type="transmembrane region" description="Helical" evidence="1">
    <location>
        <begin position="268"/>
        <end position="292"/>
    </location>
</feature>
<keyword evidence="1" id="KW-0472">Membrane</keyword>
<dbReference type="PANTHER" id="PTHR42938">
    <property type="entry name" value="FORMATE DEHYDROGENASE 1"/>
    <property type="match status" value="1"/>
</dbReference>
<protein>
    <recommendedName>
        <fullName evidence="4">Erythronate-4-phosphate dehydrogenase family protein</fullName>
    </recommendedName>
</protein>
<reference evidence="2" key="1">
    <citation type="submission" date="2023-07" db="EMBL/GenBank/DDBJ databases">
        <title>A chromosome-level genome assembly of Lolium multiflorum.</title>
        <authorList>
            <person name="Chen Y."/>
            <person name="Copetti D."/>
            <person name="Kolliker R."/>
            <person name="Studer B."/>
        </authorList>
    </citation>
    <scope>NUCLEOTIDE SEQUENCE</scope>
    <source>
        <strain evidence="2">02402/16</strain>
        <tissue evidence="2">Leaf</tissue>
    </source>
</reference>
<comment type="caution">
    <text evidence="2">The sequence shown here is derived from an EMBL/GenBank/DDBJ whole genome shotgun (WGS) entry which is preliminary data.</text>
</comment>
<dbReference type="GO" id="GO:0004617">
    <property type="term" value="F:phosphoglycerate dehydrogenase activity"/>
    <property type="evidence" value="ECO:0007669"/>
    <property type="project" value="TreeGrafter"/>
</dbReference>
<accession>A0AAD8S2E7</accession>
<keyword evidence="1" id="KW-0812">Transmembrane</keyword>
<sequence>MGDGVAFEAARKIIMHPLYASRSSPWLDLRVFYVRVSNCVVDESAPEHLTLNHIPLSPDTVIEVNGRRSSMHTEFVSSSLRRDRIDKKTEEATYVSTDSIRMTGSVRFQVFDKNDLLLTGDLELCNANGVVGEPKNSSKKWNMKCQSSASCSGFLKGKMSTGPESSHPVVEVYVAGTFSGTPIILTKTIQYISRRKSQMKLKLDSIPENEATELQKENLHEDLLKVSEYHDPKSETDVDVDYNSLYARQDFLDGEDGALSWFNAGVRVGVGIGLGVCVGVGLGAGLLIRTLLGMWVNWRCKQDRTEEATGIIRMHIFVQILRNHYEARGHSKELPILEQEDQKQQHHQDHQ</sequence>
<evidence type="ECO:0008006" key="4">
    <source>
        <dbReference type="Google" id="ProtNLM"/>
    </source>
</evidence>
<gene>
    <name evidence="2" type="ORF">QYE76_061553</name>
</gene>
<dbReference type="EMBL" id="JAUUTY010000004">
    <property type="protein sequence ID" value="KAK1643748.1"/>
    <property type="molecule type" value="Genomic_DNA"/>
</dbReference>
<dbReference type="PANTHER" id="PTHR42938:SF11">
    <property type="entry name" value="ERYTHRONATE-4-PHOSPHATE DEHYDROGENASE FAMILY PROTEIN"/>
    <property type="match status" value="1"/>
</dbReference>
<keyword evidence="1" id="KW-1133">Transmembrane helix</keyword>
<organism evidence="2 3">
    <name type="scientific">Lolium multiflorum</name>
    <name type="common">Italian ryegrass</name>
    <name type="synonym">Lolium perenne subsp. multiflorum</name>
    <dbReference type="NCBI Taxonomy" id="4521"/>
    <lineage>
        <taxon>Eukaryota</taxon>
        <taxon>Viridiplantae</taxon>
        <taxon>Streptophyta</taxon>
        <taxon>Embryophyta</taxon>
        <taxon>Tracheophyta</taxon>
        <taxon>Spermatophyta</taxon>
        <taxon>Magnoliopsida</taxon>
        <taxon>Liliopsida</taxon>
        <taxon>Poales</taxon>
        <taxon>Poaceae</taxon>
        <taxon>BOP clade</taxon>
        <taxon>Pooideae</taxon>
        <taxon>Poodae</taxon>
        <taxon>Poeae</taxon>
        <taxon>Poeae Chloroplast Group 2 (Poeae type)</taxon>
        <taxon>Loliodinae</taxon>
        <taxon>Loliinae</taxon>
        <taxon>Lolium</taxon>
    </lineage>
</organism>
<evidence type="ECO:0000256" key="1">
    <source>
        <dbReference type="SAM" id="Phobius"/>
    </source>
</evidence>
<evidence type="ECO:0000313" key="2">
    <source>
        <dbReference type="EMBL" id="KAK1643748.1"/>
    </source>
</evidence>
<dbReference type="Proteomes" id="UP001231189">
    <property type="component" value="Unassembled WGS sequence"/>
</dbReference>
<keyword evidence="3" id="KW-1185">Reference proteome</keyword>
<evidence type="ECO:0000313" key="3">
    <source>
        <dbReference type="Proteomes" id="UP001231189"/>
    </source>
</evidence>
<proteinExistence type="predicted"/>
<dbReference type="AlphaFoldDB" id="A0AAD8S2E7"/>